<dbReference type="EMBL" id="JX684080">
    <property type="protein sequence ID" value="AGF93051.1"/>
    <property type="molecule type" value="Genomic_DNA"/>
</dbReference>
<dbReference type="InterPro" id="IPR050536">
    <property type="entry name" value="DtxR_MntR_Metal-Reg"/>
</dbReference>
<dbReference type="PROSITE" id="PS50944">
    <property type="entry name" value="HTH_DTXR"/>
    <property type="match status" value="1"/>
</dbReference>
<evidence type="ECO:0000313" key="6">
    <source>
        <dbReference type="EMBL" id="AGF93051.1"/>
    </source>
</evidence>
<sequence length="127" mass="14619">MIGKREEEYLEAIYDIVNDKGYAKVSDVAKELDLGLSAVTEMFQKLDDKEYIDYKKYSGVTLTEEGKGIAKSLLNSHKIWEDFFVKIGIDREKADEEACKIEHVVDPEITEKVDDLIEKIEKEPIED</sequence>
<dbReference type="Gene3D" id="1.10.60.10">
    <property type="entry name" value="Iron dependent repressor, metal binding and dimerisation domain"/>
    <property type="match status" value="1"/>
</dbReference>
<dbReference type="PANTHER" id="PTHR33238:SF7">
    <property type="entry name" value="IRON-DEPENDENT TRANSCRIPTIONAL REGULATOR"/>
    <property type="match status" value="1"/>
</dbReference>
<dbReference type="SUPFAM" id="SSF46785">
    <property type="entry name" value="Winged helix' DNA-binding domain"/>
    <property type="match status" value="1"/>
</dbReference>
<evidence type="ECO:0000256" key="2">
    <source>
        <dbReference type="ARBA" id="ARBA00023015"/>
    </source>
</evidence>
<dbReference type="PANTHER" id="PTHR33238">
    <property type="entry name" value="IRON (METAL) DEPENDENT REPRESSOR, DTXR FAMILY"/>
    <property type="match status" value="1"/>
</dbReference>
<dbReference type="FunFam" id="1.10.10.10:FF:000189">
    <property type="entry name" value="HTH-type transcriptional regulator MntR"/>
    <property type="match status" value="1"/>
</dbReference>
<dbReference type="SUPFAM" id="SSF47979">
    <property type="entry name" value="Iron-dependent repressor protein, dimerization domain"/>
    <property type="match status" value="1"/>
</dbReference>
<dbReference type="InterPro" id="IPR036421">
    <property type="entry name" value="Fe_dep_repressor_sf"/>
</dbReference>
<gene>
    <name evidence="6" type="ORF">FLSS-8_0021</name>
</gene>
<dbReference type="GO" id="GO:0003677">
    <property type="term" value="F:DNA binding"/>
    <property type="evidence" value="ECO:0007669"/>
    <property type="project" value="UniProtKB-KW"/>
</dbReference>
<proteinExistence type="inferred from homology"/>
<dbReference type="GO" id="GO:0003700">
    <property type="term" value="F:DNA-binding transcription factor activity"/>
    <property type="evidence" value="ECO:0007669"/>
    <property type="project" value="InterPro"/>
</dbReference>
<dbReference type="AlphaFoldDB" id="M1P121"/>
<keyword evidence="4" id="KW-0804">Transcription</keyword>
<dbReference type="InterPro" id="IPR001367">
    <property type="entry name" value="Fe_dep_repressor"/>
</dbReference>
<comment type="similarity">
    <text evidence="1">Belongs to the DtxR/MntR family.</text>
</comment>
<organism evidence="6">
    <name type="scientific">uncultured organism</name>
    <dbReference type="NCBI Taxonomy" id="155900"/>
    <lineage>
        <taxon>unclassified sequences</taxon>
        <taxon>environmental samples</taxon>
    </lineage>
</organism>
<dbReference type="InterPro" id="IPR036388">
    <property type="entry name" value="WH-like_DNA-bd_sf"/>
</dbReference>
<reference evidence="6" key="1">
    <citation type="journal article" date="2013" name="Syst. Appl. Microbiol.">
        <title>New insights into the archaeal diversity of a hypersaline microbial mat obtained by a metagenomic approach.</title>
        <authorList>
            <person name="Lopez-Lopez A."/>
            <person name="Richter M."/>
            <person name="Pena A."/>
            <person name="Tamames J."/>
            <person name="Rossello-Mora R."/>
        </authorList>
    </citation>
    <scope>NUCLEOTIDE SEQUENCE</scope>
</reference>
<dbReference type="Pfam" id="PF01325">
    <property type="entry name" value="Fe_dep_repress"/>
    <property type="match status" value="1"/>
</dbReference>
<accession>M1P121</accession>
<evidence type="ECO:0000259" key="5">
    <source>
        <dbReference type="PROSITE" id="PS50944"/>
    </source>
</evidence>
<dbReference type="InterPro" id="IPR022687">
    <property type="entry name" value="HTH_DTXR"/>
</dbReference>
<evidence type="ECO:0000256" key="1">
    <source>
        <dbReference type="ARBA" id="ARBA00007871"/>
    </source>
</evidence>
<dbReference type="Gene3D" id="1.10.10.10">
    <property type="entry name" value="Winged helix-like DNA-binding domain superfamily/Winged helix DNA-binding domain"/>
    <property type="match status" value="1"/>
</dbReference>
<dbReference type="GO" id="GO:0046983">
    <property type="term" value="F:protein dimerization activity"/>
    <property type="evidence" value="ECO:0007669"/>
    <property type="project" value="InterPro"/>
</dbReference>
<evidence type="ECO:0000256" key="3">
    <source>
        <dbReference type="ARBA" id="ARBA00023125"/>
    </source>
</evidence>
<keyword evidence="3" id="KW-0238">DNA-binding</keyword>
<dbReference type="SMART" id="SM00529">
    <property type="entry name" value="HTH_DTXR"/>
    <property type="match status" value="1"/>
</dbReference>
<dbReference type="InterPro" id="IPR036390">
    <property type="entry name" value="WH_DNA-bd_sf"/>
</dbReference>
<feature type="domain" description="HTH dtxR-type" evidence="5">
    <location>
        <begin position="1"/>
        <end position="63"/>
    </location>
</feature>
<evidence type="ECO:0000256" key="4">
    <source>
        <dbReference type="ARBA" id="ARBA00023163"/>
    </source>
</evidence>
<protein>
    <submittedName>
        <fullName evidence="6">Iron dependent repressor</fullName>
    </submittedName>
</protein>
<dbReference type="GO" id="GO:0046914">
    <property type="term" value="F:transition metal ion binding"/>
    <property type="evidence" value="ECO:0007669"/>
    <property type="project" value="InterPro"/>
</dbReference>
<dbReference type="Pfam" id="PF02742">
    <property type="entry name" value="Fe_dep_repr_C"/>
    <property type="match status" value="1"/>
</dbReference>
<keyword evidence="2" id="KW-0805">Transcription regulation</keyword>
<name>M1P121_9ZZZZ</name>
<dbReference type="InterPro" id="IPR022689">
    <property type="entry name" value="Iron_dep_repressor"/>
</dbReference>